<feature type="compositionally biased region" description="Low complexity" evidence="3">
    <location>
        <begin position="577"/>
        <end position="594"/>
    </location>
</feature>
<name>A0A9W7GAI2_9STRA</name>
<sequence>MIYDELTKRWVFASSGKPVGRAPLNCTWDEEGGCWRYKDGKIWEGKKKTKVITSGQFKRPPGRNKLGCIWDYDNGVWVKDPDYVQGPKRKGGRPKQKKRLLFTKGVNEPDSEEELEIELYGRGHYEDDYVESAPDASVDLSIEDEDWMGGGEMFKPKHKRGREEEGGGGRKQTATGTRKRRKEAKGGRKSEAFYEGQFVRPKGRAPKGCDWDSTQGCWFMEDGTPLFVGEKKPGTKAKNLAREINFRGITPRRASRNTNSASFEMNDGWGAFTNNHGVVRPSSMYLSGLRPLTVVVVGAGIAGLAAARELLSRGHKVLVVEGRRRVGGRLNTAHLKHPPINKIEPIDIDDDEDIEEFAPSSRKTTSHVELPHISTTFKSCRMPDPETTAVDVGGMFIHGIANNPIFDLAVKTGIRSKTMESTLLYDADGKINDEVDKKVEKIWNLCLERAHKEGRKREEELGVETGAASNVKKEETKIREDSKDDDDDDDDDGEMEVIMEGTIQPLTTNPMEGKVEQQSVFAPDFETERAPDSPPAQEVPKPAAPAPAVPTEALPAQAADATASAATASAATASAATATAAEPNAPATTPVETPSTSTIHLSRFVDGHITEKESFQETIDRVNSDVISRLTSEEMKYFNWHKANLEMSCGMDLKDIGREWNEDEVFGFEGEHHMLSEGFQPLMTNMANGVNIRFEVEVEKIELDGGLEVNQNEWGEVLFKDLEVAQERIFNEGKPGGVKVVAKGGEEFTGDIVVCTVPLGVLKTDTVKFKPPLPERKREAIEKVGFGVLNKCALSFETTFWDNFDFIGHAADVHNKSPIFFTNVSMLDGKPVLCAMFGGSFAAAVEGWTDERIVAEVMKVLKLIYGTDIPQPVDTFVTRWRSDRYARGSFCYVPPGVSGVEHSELERPCFDKDGNMRLLFAGEHTSSTHPSTIHGAYMSGIREALRLDLTYHGEGSGGIQFDWSGRTIYTRTFSLNESIRLLEVKDLPSAKKRPLGRAKAGMHWDYISGGWVESPVSSSSAYYEKVEGLKRPPQGRGPKGKVWNYAVGFFEDEADFVGGGGMLPDSKGAEKRPIEHSLFKGLLLMGGGDDEGGREEGGREEGGREEEVARGEEESVAPPAAAPTAPAAPEEPIITPPAPQVGLTPSQESTEASSTEMLFAGLAPAESGVKPSGGSQHLFSEDEDKAILRAAEIFEGEHFAEDAKLLMGSLSELTVKEITDRKVALFEDLLEKNSKVKAARWG</sequence>
<evidence type="ECO:0000256" key="2">
    <source>
        <dbReference type="ARBA" id="ARBA00023002"/>
    </source>
</evidence>
<keyword evidence="6" id="KW-1185">Reference proteome</keyword>
<dbReference type="EMBL" id="BRYA01000109">
    <property type="protein sequence ID" value="GMI39700.1"/>
    <property type="molecule type" value="Genomic_DNA"/>
</dbReference>
<dbReference type="InterPro" id="IPR036188">
    <property type="entry name" value="FAD/NAD-bd_sf"/>
</dbReference>
<feature type="region of interest" description="Disordered" evidence="3">
    <location>
        <begin position="577"/>
        <end position="597"/>
    </location>
</feature>
<feature type="region of interest" description="Disordered" evidence="3">
    <location>
        <begin position="526"/>
        <end position="561"/>
    </location>
</feature>
<reference evidence="6" key="1">
    <citation type="journal article" date="2023" name="Commun. Biol.">
        <title>Genome analysis of Parmales, the sister group of diatoms, reveals the evolutionary specialization of diatoms from phago-mixotrophs to photoautotrophs.</title>
        <authorList>
            <person name="Ban H."/>
            <person name="Sato S."/>
            <person name="Yoshikawa S."/>
            <person name="Yamada K."/>
            <person name="Nakamura Y."/>
            <person name="Ichinomiya M."/>
            <person name="Sato N."/>
            <person name="Blanc-Mathieu R."/>
            <person name="Endo H."/>
            <person name="Kuwata A."/>
            <person name="Ogata H."/>
        </authorList>
    </citation>
    <scope>NUCLEOTIDE SEQUENCE [LARGE SCALE GENOMIC DNA]</scope>
</reference>
<feature type="compositionally biased region" description="Acidic residues" evidence="3">
    <location>
        <begin position="483"/>
        <end position="493"/>
    </location>
</feature>
<feature type="region of interest" description="Disordered" evidence="3">
    <location>
        <begin position="147"/>
        <end position="207"/>
    </location>
</feature>
<evidence type="ECO:0000256" key="3">
    <source>
        <dbReference type="SAM" id="MobiDB-lite"/>
    </source>
</evidence>
<dbReference type="GO" id="GO:0050660">
    <property type="term" value="F:flavin adenine dinucleotide binding"/>
    <property type="evidence" value="ECO:0007669"/>
    <property type="project" value="TreeGrafter"/>
</dbReference>
<feature type="compositionally biased region" description="Low complexity" evidence="3">
    <location>
        <begin position="1117"/>
        <end position="1133"/>
    </location>
</feature>
<dbReference type="Proteomes" id="UP001165065">
    <property type="component" value="Unassembled WGS sequence"/>
</dbReference>
<organism evidence="5 6">
    <name type="scientific">Triparma columacea</name>
    <dbReference type="NCBI Taxonomy" id="722753"/>
    <lineage>
        <taxon>Eukaryota</taxon>
        <taxon>Sar</taxon>
        <taxon>Stramenopiles</taxon>
        <taxon>Ochrophyta</taxon>
        <taxon>Bolidophyceae</taxon>
        <taxon>Parmales</taxon>
        <taxon>Triparmaceae</taxon>
        <taxon>Triparma</taxon>
    </lineage>
</organism>
<comment type="caution">
    <text evidence="5">The sequence shown here is derived from an EMBL/GenBank/DDBJ whole genome shotgun (WGS) entry which is preliminary data.</text>
</comment>
<dbReference type="SUPFAM" id="SSF54373">
    <property type="entry name" value="FAD-linked reductases, C-terminal domain"/>
    <property type="match status" value="1"/>
</dbReference>
<evidence type="ECO:0000313" key="6">
    <source>
        <dbReference type="Proteomes" id="UP001165065"/>
    </source>
</evidence>
<gene>
    <name evidence="5" type="ORF">TrCOL_g3298</name>
</gene>
<dbReference type="Pfam" id="PF01593">
    <property type="entry name" value="Amino_oxidase"/>
    <property type="match status" value="2"/>
</dbReference>
<feature type="region of interest" description="Disordered" evidence="3">
    <location>
        <begin position="1083"/>
        <end position="1146"/>
    </location>
</feature>
<evidence type="ECO:0000259" key="4">
    <source>
        <dbReference type="Pfam" id="PF01593"/>
    </source>
</evidence>
<feature type="domain" description="Amine oxidase" evidence="4">
    <location>
        <begin position="602"/>
        <end position="944"/>
    </location>
</feature>
<dbReference type="Gene3D" id="3.50.50.60">
    <property type="entry name" value="FAD/NAD(P)-binding domain"/>
    <property type="match status" value="2"/>
</dbReference>
<feature type="region of interest" description="Disordered" evidence="3">
    <location>
        <begin position="453"/>
        <end position="493"/>
    </location>
</feature>
<keyword evidence="2" id="KW-0560">Oxidoreductase</keyword>
<dbReference type="PANTHER" id="PTHR10742">
    <property type="entry name" value="FLAVIN MONOAMINE OXIDASE"/>
    <property type="match status" value="1"/>
</dbReference>
<dbReference type="GO" id="GO:0003682">
    <property type="term" value="F:chromatin binding"/>
    <property type="evidence" value="ECO:0007669"/>
    <property type="project" value="TreeGrafter"/>
</dbReference>
<dbReference type="OrthoDB" id="5046242at2759"/>
<dbReference type="InterPro" id="IPR050281">
    <property type="entry name" value="Flavin_monoamine_oxidase"/>
</dbReference>
<feature type="compositionally biased region" description="Low complexity" evidence="3">
    <location>
        <begin position="549"/>
        <end position="561"/>
    </location>
</feature>
<comment type="similarity">
    <text evidence="1">Belongs to the flavin monoamine oxidase family.</text>
</comment>
<dbReference type="InterPro" id="IPR002937">
    <property type="entry name" value="Amino_oxidase"/>
</dbReference>
<feature type="domain" description="Amine oxidase" evidence="4">
    <location>
        <begin position="301"/>
        <end position="335"/>
    </location>
</feature>
<dbReference type="GO" id="GO:0006338">
    <property type="term" value="P:chromatin remodeling"/>
    <property type="evidence" value="ECO:0007669"/>
    <property type="project" value="TreeGrafter"/>
</dbReference>
<dbReference type="SUPFAM" id="SSF51905">
    <property type="entry name" value="FAD/NAD(P)-binding domain"/>
    <property type="match status" value="1"/>
</dbReference>
<dbReference type="GO" id="GO:0016491">
    <property type="term" value="F:oxidoreductase activity"/>
    <property type="evidence" value="ECO:0007669"/>
    <property type="project" value="UniProtKB-KW"/>
</dbReference>
<accession>A0A9W7GAI2</accession>
<dbReference type="PANTHER" id="PTHR10742:SF386">
    <property type="entry name" value="LYSINE-SPECIFIC HISTONE DEMETHYLASE 1A"/>
    <property type="match status" value="1"/>
</dbReference>
<feature type="compositionally biased region" description="Basic and acidic residues" evidence="3">
    <location>
        <begin position="471"/>
        <end position="482"/>
    </location>
</feature>
<proteinExistence type="inferred from homology"/>
<protein>
    <recommendedName>
        <fullName evidence="4">Amine oxidase domain-containing protein</fullName>
    </recommendedName>
</protein>
<dbReference type="AlphaFoldDB" id="A0A9W7GAI2"/>
<evidence type="ECO:0000256" key="1">
    <source>
        <dbReference type="ARBA" id="ARBA00005995"/>
    </source>
</evidence>
<dbReference type="Gene3D" id="3.90.660.10">
    <property type="match status" value="1"/>
</dbReference>
<feature type="compositionally biased region" description="Basic and acidic residues" evidence="3">
    <location>
        <begin position="1094"/>
        <end position="1113"/>
    </location>
</feature>
<evidence type="ECO:0000313" key="5">
    <source>
        <dbReference type="EMBL" id="GMI39700.1"/>
    </source>
</evidence>